<comment type="similarity">
    <text evidence="2">Belongs to the TrbL/VirB6 family.</text>
</comment>
<evidence type="ECO:0000256" key="4">
    <source>
        <dbReference type="ARBA" id="ARBA00022989"/>
    </source>
</evidence>
<evidence type="ECO:0000256" key="7">
    <source>
        <dbReference type="SAM" id="Phobius"/>
    </source>
</evidence>
<dbReference type="Pfam" id="PF04610">
    <property type="entry name" value="TrbL"/>
    <property type="match status" value="1"/>
</dbReference>
<keyword evidence="9" id="KW-1185">Reference proteome</keyword>
<keyword evidence="4 7" id="KW-1133">Transmembrane helix</keyword>
<feature type="region of interest" description="Disordered" evidence="6">
    <location>
        <begin position="345"/>
        <end position="369"/>
    </location>
</feature>
<comment type="subcellular location">
    <subcellularLocation>
        <location evidence="1">Membrane</location>
        <topology evidence="1">Multi-pass membrane protein</topology>
    </subcellularLocation>
</comment>
<feature type="transmembrane region" description="Helical" evidence="7">
    <location>
        <begin position="264"/>
        <end position="287"/>
    </location>
</feature>
<evidence type="ECO:0000313" key="9">
    <source>
        <dbReference type="Proteomes" id="UP000546701"/>
    </source>
</evidence>
<feature type="transmembrane region" description="Helical" evidence="7">
    <location>
        <begin position="172"/>
        <end position="205"/>
    </location>
</feature>
<feature type="transmembrane region" description="Helical" evidence="7">
    <location>
        <begin position="43"/>
        <end position="64"/>
    </location>
</feature>
<feature type="transmembrane region" description="Helical" evidence="7">
    <location>
        <begin position="214"/>
        <end position="235"/>
    </location>
</feature>
<evidence type="ECO:0000256" key="1">
    <source>
        <dbReference type="ARBA" id="ARBA00004141"/>
    </source>
</evidence>
<keyword evidence="5 7" id="KW-0472">Membrane</keyword>
<feature type="compositionally biased region" description="Low complexity" evidence="6">
    <location>
        <begin position="354"/>
        <end position="366"/>
    </location>
</feature>
<proteinExistence type="inferred from homology"/>
<gene>
    <name evidence="8" type="ORF">FHS99_003464</name>
</gene>
<protein>
    <submittedName>
        <fullName evidence="8">Type IV secretion system protein VirB6</fullName>
    </submittedName>
</protein>
<dbReference type="InterPro" id="IPR007688">
    <property type="entry name" value="Conjugal_tfr_TrbL/VirB6"/>
</dbReference>
<dbReference type="GO" id="GO:0016020">
    <property type="term" value="C:membrane"/>
    <property type="evidence" value="ECO:0007669"/>
    <property type="project" value="UniProtKB-SubCell"/>
</dbReference>
<dbReference type="Proteomes" id="UP000546701">
    <property type="component" value="Unassembled WGS sequence"/>
</dbReference>
<evidence type="ECO:0000256" key="2">
    <source>
        <dbReference type="ARBA" id="ARBA00007802"/>
    </source>
</evidence>
<reference evidence="8 9" key="1">
    <citation type="submission" date="2020-08" db="EMBL/GenBank/DDBJ databases">
        <title>Genomic Encyclopedia of Type Strains, Phase IV (KMG-IV): sequencing the most valuable type-strain genomes for metagenomic binning, comparative biology and taxonomic classification.</title>
        <authorList>
            <person name="Goeker M."/>
        </authorList>
    </citation>
    <scope>NUCLEOTIDE SEQUENCE [LARGE SCALE GENOMIC DNA]</scope>
    <source>
        <strain evidence="8 9">DSM 103336</strain>
    </source>
</reference>
<evidence type="ECO:0000256" key="3">
    <source>
        <dbReference type="ARBA" id="ARBA00022692"/>
    </source>
</evidence>
<accession>A0A7W9BVL1</accession>
<dbReference type="AlphaFoldDB" id="A0A7W9BVL1"/>
<sequence length="400" mass="41894">MAVCNYVPAAGETASGLMAFFDCQARTFGSIGYQTLAASGSSASLLLTALLTISVAAFGYRLLLGSGPTISEVVPIFVKIGIVLAFASSWPAYRTVFYDVVIQGPGQLAAELGASLDGAGSDSGLGRRLDNIDREFETIEALGVGSPFVARSGITSTSTSGFDGLALGMSRAMFLLSSVGAFAFLKISAGLLLALGPLFIAFLLFQATTGLFEGWLRALIFIVLGLITTSIMLGIELTVLEPWMADLIGRRAAGETIATSMTPLLAATSLFGLVSLGLLILSIRIGFSLRLPYHRSAPLAVSGLSATREETLATGVQQTVSPVSSGRTRAGVIVDSVAASQRREEHMLQSSDFPVPSQSSPVRQSQAGVGATTPIVPLGRSFRRTSRRVSASTTLRDIRR</sequence>
<dbReference type="RefSeq" id="WP_157177941.1">
    <property type="nucleotide sequence ID" value="NZ_BMJP01000011.1"/>
</dbReference>
<dbReference type="EMBL" id="JACIJR010000013">
    <property type="protein sequence ID" value="MBB5730956.1"/>
    <property type="molecule type" value="Genomic_DNA"/>
</dbReference>
<organism evidence="8 9">
    <name type="scientific">Sphingomonas prati</name>
    <dbReference type="NCBI Taxonomy" id="1843237"/>
    <lineage>
        <taxon>Bacteria</taxon>
        <taxon>Pseudomonadati</taxon>
        <taxon>Pseudomonadota</taxon>
        <taxon>Alphaproteobacteria</taxon>
        <taxon>Sphingomonadales</taxon>
        <taxon>Sphingomonadaceae</taxon>
        <taxon>Sphingomonas</taxon>
    </lineage>
</organism>
<evidence type="ECO:0000256" key="6">
    <source>
        <dbReference type="SAM" id="MobiDB-lite"/>
    </source>
</evidence>
<evidence type="ECO:0000313" key="8">
    <source>
        <dbReference type="EMBL" id="MBB5730956.1"/>
    </source>
</evidence>
<evidence type="ECO:0000256" key="5">
    <source>
        <dbReference type="ARBA" id="ARBA00023136"/>
    </source>
</evidence>
<comment type="caution">
    <text evidence="8">The sequence shown here is derived from an EMBL/GenBank/DDBJ whole genome shotgun (WGS) entry which is preliminary data.</text>
</comment>
<dbReference type="GO" id="GO:0030255">
    <property type="term" value="P:protein secretion by the type IV secretion system"/>
    <property type="evidence" value="ECO:0007669"/>
    <property type="project" value="InterPro"/>
</dbReference>
<feature type="transmembrane region" description="Helical" evidence="7">
    <location>
        <begin position="76"/>
        <end position="93"/>
    </location>
</feature>
<dbReference type="OrthoDB" id="7400974at2"/>
<keyword evidence="3 7" id="KW-0812">Transmembrane</keyword>
<name>A0A7W9BVL1_9SPHN</name>